<name>A0A370GJA9_9NOCA</name>
<gene>
    <name evidence="1" type="ORF">DFR68_12272</name>
</gene>
<evidence type="ECO:0000313" key="2">
    <source>
        <dbReference type="Proteomes" id="UP000255355"/>
    </source>
</evidence>
<accession>A0A370GJA9</accession>
<proteinExistence type="predicted"/>
<sequence length="96" mass="10901">MVGWAPIPAAQAQPGNREMPIEYSCEKFNPEAPDTPPFTVLATYCEARYDSPTQGEVEDVRLRLQAPWSDRKCRYGLVERDGGWLKVRGGECRTHF</sequence>
<reference evidence="1 2" key="1">
    <citation type="submission" date="2018-07" db="EMBL/GenBank/DDBJ databases">
        <title>Genomic Encyclopedia of Type Strains, Phase IV (KMG-IV): sequencing the most valuable type-strain genomes for metagenomic binning, comparative biology and taxonomic classification.</title>
        <authorList>
            <person name="Goeker M."/>
        </authorList>
    </citation>
    <scope>NUCLEOTIDE SEQUENCE [LARGE SCALE GENOMIC DNA]</scope>
    <source>
        <strain evidence="1 2">DSM 44952</strain>
    </source>
</reference>
<dbReference type="EMBL" id="QQAZ01000022">
    <property type="protein sequence ID" value="RDI43309.1"/>
    <property type="molecule type" value="Genomic_DNA"/>
</dbReference>
<organism evidence="1 2">
    <name type="scientific">Nocardia mexicana</name>
    <dbReference type="NCBI Taxonomy" id="279262"/>
    <lineage>
        <taxon>Bacteria</taxon>
        <taxon>Bacillati</taxon>
        <taxon>Actinomycetota</taxon>
        <taxon>Actinomycetes</taxon>
        <taxon>Mycobacteriales</taxon>
        <taxon>Nocardiaceae</taxon>
        <taxon>Nocardia</taxon>
    </lineage>
</organism>
<keyword evidence="2" id="KW-1185">Reference proteome</keyword>
<dbReference type="Proteomes" id="UP000255355">
    <property type="component" value="Unassembled WGS sequence"/>
</dbReference>
<comment type="caution">
    <text evidence="1">The sequence shown here is derived from an EMBL/GenBank/DDBJ whole genome shotgun (WGS) entry which is preliminary data.</text>
</comment>
<dbReference type="AlphaFoldDB" id="A0A370GJA9"/>
<evidence type="ECO:0000313" key="1">
    <source>
        <dbReference type="EMBL" id="RDI43309.1"/>
    </source>
</evidence>
<protein>
    <submittedName>
        <fullName evidence="1">Uncharacterized protein</fullName>
    </submittedName>
</protein>